<sequence>LLPLVTLSHTDPETFDPPAPPKEGKEKEKKIAPYTEAEELAFVPQEDRDEIIFTLSYTIQTSYCLEAETQSGFELWSGSLDNYGQLLWIGKLTRDSCRVRQTDDNRFEGQATFIASRTDVIECIQGGNSDACDPRGEVVFIDMREEYVDDWSIEMITVNSQFEYDLVTYNTSFEHSILVPCKTRLNEPAIYQIGPASGQMIKLTELPKAMDWISDHF</sequence>
<reference evidence="2" key="1">
    <citation type="submission" date="2023-10" db="EMBL/GenBank/DDBJ databases">
        <title>Genome assembly of Pristionchus species.</title>
        <authorList>
            <person name="Yoshida K."/>
            <person name="Sommer R.J."/>
        </authorList>
    </citation>
    <scope>NUCLEOTIDE SEQUENCE</scope>
    <source>
        <strain evidence="2">RS0144</strain>
    </source>
</reference>
<comment type="caution">
    <text evidence="2">The sequence shown here is derived from an EMBL/GenBank/DDBJ whole genome shotgun (WGS) entry which is preliminary data.</text>
</comment>
<dbReference type="AlphaFoldDB" id="A0AAV5TNV1"/>
<feature type="non-terminal residue" evidence="2">
    <location>
        <position position="1"/>
    </location>
</feature>
<protein>
    <submittedName>
        <fullName evidence="2">Uncharacterized protein</fullName>
    </submittedName>
</protein>
<evidence type="ECO:0000256" key="1">
    <source>
        <dbReference type="SAM" id="MobiDB-lite"/>
    </source>
</evidence>
<feature type="region of interest" description="Disordered" evidence="1">
    <location>
        <begin position="1"/>
        <end position="31"/>
    </location>
</feature>
<feature type="compositionally biased region" description="Basic and acidic residues" evidence="1">
    <location>
        <begin position="22"/>
        <end position="31"/>
    </location>
</feature>
<proteinExistence type="predicted"/>
<organism evidence="2 3">
    <name type="scientific">Pristionchus entomophagus</name>
    <dbReference type="NCBI Taxonomy" id="358040"/>
    <lineage>
        <taxon>Eukaryota</taxon>
        <taxon>Metazoa</taxon>
        <taxon>Ecdysozoa</taxon>
        <taxon>Nematoda</taxon>
        <taxon>Chromadorea</taxon>
        <taxon>Rhabditida</taxon>
        <taxon>Rhabditina</taxon>
        <taxon>Diplogasteromorpha</taxon>
        <taxon>Diplogasteroidea</taxon>
        <taxon>Neodiplogasteridae</taxon>
        <taxon>Pristionchus</taxon>
    </lineage>
</organism>
<keyword evidence="3" id="KW-1185">Reference proteome</keyword>
<evidence type="ECO:0000313" key="2">
    <source>
        <dbReference type="EMBL" id="GMS95976.1"/>
    </source>
</evidence>
<accession>A0AAV5TNV1</accession>
<evidence type="ECO:0000313" key="3">
    <source>
        <dbReference type="Proteomes" id="UP001432027"/>
    </source>
</evidence>
<dbReference type="EMBL" id="BTSX01000004">
    <property type="protein sequence ID" value="GMS95976.1"/>
    <property type="molecule type" value="Genomic_DNA"/>
</dbReference>
<name>A0AAV5TNV1_9BILA</name>
<dbReference type="Proteomes" id="UP001432027">
    <property type="component" value="Unassembled WGS sequence"/>
</dbReference>
<gene>
    <name evidence="2" type="ORF">PENTCL1PPCAC_18151</name>
</gene>